<organism evidence="2 3">
    <name type="scientific">Candidatus Avitreponema avistercoris</name>
    <dbReference type="NCBI Taxonomy" id="2840705"/>
    <lineage>
        <taxon>Bacteria</taxon>
        <taxon>Pseudomonadati</taxon>
        <taxon>Spirochaetota</taxon>
        <taxon>Spirochaetia</taxon>
        <taxon>Spirochaetales</taxon>
        <taxon>Candidatus Avitreponema</taxon>
    </lineage>
</organism>
<evidence type="ECO:0000313" key="2">
    <source>
        <dbReference type="EMBL" id="MBO8450505.1"/>
    </source>
</evidence>
<proteinExistence type="predicted"/>
<feature type="transmembrane region" description="Helical" evidence="1">
    <location>
        <begin position="6"/>
        <end position="28"/>
    </location>
</feature>
<dbReference type="AlphaFoldDB" id="A0A9D9EP43"/>
<keyword evidence="1" id="KW-1133">Transmembrane helix</keyword>
<comment type="caution">
    <text evidence="2">The sequence shown here is derived from an EMBL/GenBank/DDBJ whole genome shotgun (WGS) entry which is preliminary data.</text>
</comment>
<dbReference type="Proteomes" id="UP000823616">
    <property type="component" value="Unassembled WGS sequence"/>
</dbReference>
<feature type="transmembrane region" description="Helical" evidence="1">
    <location>
        <begin position="125"/>
        <end position="149"/>
    </location>
</feature>
<reference evidence="2" key="1">
    <citation type="submission" date="2020-10" db="EMBL/GenBank/DDBJ databases">
        <authorList>
            <person name="Gilroy R."/>
        </authorList>
    </citation>
    <scope>NUCLEOTIDE SEQUENCE</scope>
    <source>
        <strain evidence="2">B3-4054</strain>
    </source>
</reference>
<accession>A0A9D9EP43</accession>
<feature type="transmembrane region" description="Helical" evidence="1">
    <location>
        <begin position="161"/>
        <end position="185"/>
    </location>
</feature>
<protein>
    <submittedName>
        <fullName evidence="2">Uncharacterized protein</fullName>
    </submittedName>
</protein>
<keyword evidence="1" id="KW-0812">Transmembrane</keyword>
<keyword evidence="1" id="KW-0472">Membrane</keyword>
<dbReference type="EMBL" id="JADIMS010000092">
    <property type="protein sequence ID" value="MBO8450505.1"/>
    <property type="molecule type" value="Genomic_DNA"/>
</dbReference>
<reference evidence="2" key="2">
    <citation type="journal article" date="2021" name="PeerJ">
        <title>Extensive microbial diversity within the chicken gut microbiome revealed by metagenomics and culture.</title>
        <authorList>
            <person name="Gilroy R."/>
            <person name="Ravi A."/>
            <person name="Getino M."/>
            <person name="Pursley I."/>
            <person name="Horton D.L."/>
            <person name="Alikhan N.F."/>
            <person name="Baker D."/>
            <person name="Gharbi K."/>
            <person name="Hall N."/>
            <person name="Watson M."/>
            <person name="Adriaenssens E.M."/>
            <person name="Foster-Nyarko E."/>
            <person name="Jarju S."/>
            <person name="Secka A."/>
            <person name="Antonio M."/>
            <person name="Oren A."/>
            <person name="Chaudhuri R.R."/>
            <person name="La Ragione R."/>
            <person name="Hildebrand F."/>
            <person name="Pallen M.J."/>
        </authorList>
    </citation>
    <scope>NUCLEOTIDE SEQUENCE</scope>
    <source>
        <strain evidence="2">B3-4054</strain>
    </source>
</reference>
<feature type="transmembrane region" description="Helical" evidence="1">
    <location>
        <begin position="101"/>
        <end position="119"/>
    </location>
</feature>
<feature type="transmembrane region" description="Helical" evidence="1">
    <location>
        <begin position="65"/>
        <end position="89"/>
    </location>
</feature>
<feature type="transmembrane region" description="Helical" evidence="1">
    <location>
        <begin position="40"/>
        <end position="59"/>
    </location>
</feature>
<evidence type="ECO:0000313" key="3">
    <source>
        <dbReference type="Proteomes" id="UP000823616"/>
    </source>
</evidence>
<sequence>MLFLTLILYTFSVSAVFSYGIGLHFLMVPETYRRAGLAPLLLKDACCAVLTTALLWYPAAYLPLSFGITAFLPAAAVLVPAVLDLLLSVVLPSEEDGKSRLFSSFFVFGIVFLSLREGMSFLDAVWISLSCALSFVMFLFLFVTVLGRLSVLPLPKLRTGLPLFLILAGLFSLFPVAFDVIWAALAGGGFF</sequence>
<gene>
    <name evidence="2" type="ORF">IAA96_05300</name>
</gene>
<name>A0A9D9EP43_9SPIR</name>
<evidence type="ECO:0000256" key="1">
    <source>
        <dbReference type="SAM" id="Phobius"/>
    </source>
</evidence>